<dbReference type="SUPFAM" id="SSF50129">
    <property type="entry name" value="GroES-like"/>
    <property type="match status" value="1"/>
</dbReference>
<dbReference type="EMBL" id="FLQR01000007">
    <property type="protein sequence ID" value="SBS72713.1"/>
    <property type="molecule type" value="Genomic_DNA"/>
</dbReference>
<evidence type="ECO:0000313" key="3">
    <source>
        <dbReference type="EMBL" id="SBS72713.1"/>
    </source>
</evidence>
<dbReference type="Pfam" id="PF13602">
    <property type="entry name" value="ADH_zinc_N_2"/>
    <property type="match status" value="1"/>
</dbReference>
<dbReference type="InterPro" id="IPR011032">
    <property type="entry name" value="GroES-like_sf"/>
</dbReference>
<dbReference type="RefSeq" id="WP_295576042.1">
    <property type="nucleotide sequence ID" value="NZ_FLQR01000007.1"/>
</dbReference>
<feature type="domain" description="Enoyl reductase (ER)" evidence="2">
    <location>
        <begin position="10"/>
        <end position="305"/>
    </location>
</feature>
<dbReference type="Gene3D" id="3.40.50.720">
    <property type="entry name" value="NAD(P)-binding Rossmann-like Domain"/>
    <property type="match status" value="1"/>
</dbReference>
<sequence length="307" mass="32180">MKALVYKEFGGADRFELAEVAEPHIGPDTLVVRVVAAGLNPVDYKVREGYLRGLIDTQFPVVPGWDVAGVVEKVGLDTPEFAVGDRILAYARADVVQHGSLAELMPVPVRTAAPLPEGLSFEDAAALPLAGLSALQSVERSGLTEGDTVLVHNAAGGVGSFAVQLARHRGARVIGTASAGKHDFVRSLGAEPVEYGAPLVDQVRALAPDGIDVVLDYAGGDALDSTSQLLRDGGFVVSIADPRARDEFGGVYAWVRPDAAQLAALAQLAADGSLRVERAATYPLADAVEAYRELETGHVRGKIVVTV</sequence>
<protein>
    <submittedName>
        <fullName evidence="3">Alcohol dehydrogenase zinc-binding domain protein</fullName>
    </submittedName>
</protein>
<dbReference type="InterPro" id="IPR002364">
    <property type="entry name" value="Quin_OxRdtase/zeta-crystal_CS"/>
</dbReference>
<evidence type="ECO:0000256" key="1">
    <source>
        <dbReference type="ARBA" id="ARBA00023002"/>
    </source>
</evidence>
<dbReference type="AlphaFoldDB" id="A0A1Y5P224"/>
<dbReference type="GO" id="GO:0008270">
    <property type="term" value="F:zinc ion binding"/>
    <property type="evidence" value="ECO:0007669"/>
    <property type="project" value="InterPro"/>
</dbReference>
<organism evidence="3">
    <name type="scientific">uncultured Microbacterium sp</name>
    <dbReference type="NCBI Taxonomy" id="191216"/>
    <lineage>
        <taxon>Bacteria</taxon>
        <taxon>Bacillati</taxon>
        <taxon>Actinomycetota</taxon>
        <taxon>Actinomycetes</taxon>
        <taxon>Micrococcales</taxon>
        <taxon>Microbacteriaceae</taxon>
        <taxon>Microbacterium</taxon>
        <taxon>environmental samples</taxon>
    </lineage>
</organism>
<dbReference type="SMART" id="SM00829">
    <property type="entry name" value="PKS_ER"/>
    <property type="match status" value="1"/>
</dbReference>
<evidence type="ECO:0000259" key="2">
    <source>
        <dbReference type="SMART" id="SM00829"/>
    </source>
</evidence>
<dbReference type="Pfam" id="PF08240">
    <property type="entry name" value="ADH_N"/>
    <property type="match status" value="1"/>
</dbReference>
<dbReference type="InterPro" id="IPR050700">
    <property type="entry name" value="YIM1/Zinc_Alcohol_DH_Fams"/>
</dbReference>
<dbReference type="PROSITE" id="PS01162">
    <property type="entry name" value="QOR_ZETA_CRYSTAL"/>
    <property type="match status" value="1"/>
</dbReference>
<dbReference type="GO" id="GO:0016491">
    <property type="term" value="F:oxidoreductase activity"/>
    <property type="evidence" value="ECO:0007669"/>
    <property type="project" value="UniProtKB-KW"/>
</dbReference>
<gene>
    <name evidence="3" type="ORF">MIPYR_30169</name>
</gene>
<dbReference type="Gene3D" id="3.90.180.10">
    <property type="entry name" value="Medium-chain alcohol dehydrogenases, catalytic domain"/>
    <property type="match status" value="1"/>
</dbReference>
<dbReference type="CDD" id="cd05289">
    <property type="entry name" value="MDR_like_2"/>
    <property type="match status" value="1"/>
</dbReference>
<accession>A0A1Y5P224</accession>
<keyword evidence="1" id="KW-0560">Oxidoreductase</keyword>
<reference evidence="3" key="1">
    <citation type="submission" date="2016-03" db="EMBL/GenBank/DDBJ databases">
        <authorList>
            <person name="Ploux O."/>
        </authorList>
    </citation>
    <scope>NUCLEOTIDE SEQUENCE</scope>
    <source>
        <strain evidence="3">UC1</strain>
    </source>
</reference>
<dbReference type="PANTHER" id="PTHR11695">
    <property type="entry name" value="ALCOHOL DEHYDROGENASE RELATED"/>
    <property type="match status" value="1"/>
</dbReference>
<dbReference type="InterPro" id="IPR036291">
    <property type="entry name" value="NAD(P)-bd_dom_sf"/>
</dbReference>
<dbReference type="InterPro" id="IPR020843">
    <property type="entry name" value="ER"/>
</dbReference>
<proteinExistence type="predicted"/>
<name>A0A1Y5P224_9MICO</name>
<dbReference type="SUPFAM" id="SSF51735">
    <property type="entry name" value="NAD(P)-binding Rossmann-fold domains"/>
    <property type="match status" value="1"/>
</dbReference>
<dbReference type="PANTHER" id="PTHR11695:SF294">
    <property type="entry name" value="RETICULON-4-INTERACTING PROTEIN 1, MITOCHONDRIAL"/>
    <property type="match status" value="1"/>
</dbReference>
<dbReference type="InterPro" id="IPR013154">
    <property type="entry name" value="ADH-like_N"/>
</dbReference>